<protein>
    <recommendedName>
        <fullName evidence="3">Reverse transcriptase Ty1/copia-type domain-containing protein</fullName>
    </recommendedName>
</protein>
<dbReference type="Proteomes" id="UP001159363">
    <property type="component" value="Chromosome 2"/>
</dbReference>
<evidence type="ECO:0000313" key="5">
    <source>
        <dbReference type="Proteomes" id="UP001159363"/>
    </source>
</evidence>
<evidence type="ECO:0000259" key="3">
    <source>
        <dbReference type="Pfam" id="PF07727"/>
    </source>
</evidence>
<dbReference type="EMBL" id="JARBHB010000002">
    <property type="protein sequence ID" value="KAJ8892672.1"/>
    <property type="molecule type" value="Genomic_DNA"/>
</dbReference>
<dbReference type="Pfam" id="PF07727">
    <property type="entry name" value="RVT_2"/>
    <property type="match status" value="1"/>
</dbReference>
<feature type="domain" description="Reverse transcriptase Ty1/copia-type" evidence="3">
    <location>
        <begin position="85"/>
        <end position="197"/>
    </location>
</feature>
<name>A0ABQ9I868_9NEOP</name>
<gene>
    <name evidence="4" type="ORF">PR048_005253</name>
</gene>
<organism evidence="4 5">
    <name type="scientific">Dryococelus australis</name>
    <dbReference type="NCBI Taxonomy" id="614101"/>
    <lineage>
        <taxon>Eukaryota</taxon>
        <taxon>Metazoa</taxon>
        <taxon>Ecdysozoa</taxon>
        <taxon>Arthropoda</taxon>
        <taxon>Hexapoda</taxon>
        <taxon>Insecta</taxon>
        <taxon>Pterygota</taxon>
        <taxon>Neoptera</taxon>
        <taxon>Polyneoptera</taxon>
        <taxon>Phasmatodea</taxon>
        <taxon>Verophasmatodea</taxon>
        <taxon>Anareolatae</taxon>
        <taxon>Phasmatidae</taxon>
        <taxon>Eurycanthinae</taxon>
        <taxon>Dryococelus</taxon>
    </lineage>
</organism>
<sequence length="375" mass="41572">MGDKSSPLPDVMVSRDGDVERRLVSYPVRISEDCDDDVKNKTHVPGNNIGGDSAEKTASASSSVNVTEYSNHRIFLSSNRGILSSVVKLNKSLYDLKQAPHAWSKRLVDFLKAHGLHKVITNKSVFVNDKGNSILAIWVDDGLVISNENDKIDQFMMKLQTEFEVKITDNPEHFEGLKIENASGFINIHQESYVNHDINLYMGSPVAWSTRKQPIILLNTAESEFFAASECVKEVLFLKSQLLIVVHTVLIEVRSVLTLVPALLTVVSAVLNAVPAVFTVRSAVLTELETLRSRLQAHSSQLQDQVALLREDVTTSIQHAASELSFVFREVTGTQDVLEKVKENCGIQFNVVEQRVRKLEAQPAPAADLNTLNNA</sequence>
<evidence type="ECO:0000313" key="4">
    <source>
        <dbReference type="EMBL" id="KAJ8892672.1"/>
    </source>
</evidence>
<evidence type="ECO:0000256" key="2">
    <source>
        <dbReference type="SAM" id="MobiDB-lite"/>
    </source>
</evidence>
<keyword evidence="5" id="KW-1185">Reference proteome</keyword>
<feature type="region of interest" description="Disordered" evidence="2">
    <location>
        <begin position="36"/>
        <end position="56"/>
    </location>
</feature>
<evidence type="ECO:0000256" key="1">
    <source>
        <dbReference type="SAM" id="Coils"/>
    </source>
</evidence>
<feature type="non-terminal residue" evidence="4">
    <location>
        <position position="375"/>
    </location>
</feature>
<accession>A0ABQ9I868</accession>
<dbReference type="InterPro" id="IPR013103">
    <property type="entry name" value="RVT_2"/>
</dbReference>
<proteinExistence type="predicted"/>
<feature type="coiled-coil region" evidence="1">
    <location>
        <begin position="285"/>
        <end position="312"/>
    </location>
</feature>
<reference evidence="4 5" key="1">
    <citation type="submission" date="2023-02" db="EMBL/GenBank/DDBJ databases">
        <title>LHISI_Scaffold_Assembly.</title>
        <authorList>
            <person name="Stuart O.P."/>
            <person name="Cleave R."/>
            <person name="Magrath M.J.L."/>
            <person name="Mikheyev A.S."/>
        </authorList>
    </citation>
    <scope>NUCLEOTIDE SEQUENCE [LARGE SCALE GENOMIC DNA]</scope>
    <source>
        <strain evidence="4">Daus_M_001</strain>
        <tissue evidence="4">Leg muscle</tissue>
    </source>
</reference>
<comment type="caution">
    <text evidence="4">The sequence shown here is derived from an EMBL/GenBank/DDBJ whole genome shotgun (WGS) entry which is preliminary data.</text>
</comment>
<keyword evidence="1" id="KW-0175">Coiled coil</keyword>